<keyword evidence="3" id="KW-1185">Reference proteome</keyword>
<dbReference type="PANTHER" id="PTHR43313:SF36">
    <property type="entry name" value="D-BETA-HYDROXYBUTYRATE DEHYDROGENASE, MITOCHONDRIAL"/>
    <property type="match status" value="1"/>
</dbReference>
<proteinExistence type="predicted"/>
<dbReference type="EMBL" id="PZQS01000007">
    <property type="protein sequence ID" value="PVD27065.1"/>
    <property type="molecule type" value="Genomic_DNA"/>
</dbReference>
<name>A0A2T7P0W8_POMCA</name>
<feature type="transmembrane region" description="Helical" evidence="1">
    <location>
        <begin position="6"/>
        <end position="29"/>
    </location>
</feature>
<dbReference type="InterPro" id="IPR002347">
    <property type="entry name" value="SDR_fam"/>
</dbReference>
<gene>
    <name evidence="2" type="ORF">C0Q70_12215</name>
</gene>
<accession>A0A2T7P0W8</accession>
<evidence type="ECO:0000256" key="1">
    <source>
        <dbReference type="SAM" id="Phobius"/>
    </source>
</evidence>
<dbReference type="Gene3D" id="3.40.50.720">
    <property type="entry name" value="NAD(P)-binding Rossmann-like Domain"/>
    <property type="match status" value="1"/>
</dbReference>
<feature type="transmembrane region" description="Helical" evidence="1">
    <location>
        <begin position="41"/>
        <end position="64"/>
    </location>
</feature>
<dbReference type="Proteomes" id="UP000245119">
    <property type="component" value="Linkage Group LG7"/>
</dbReference>
<dbReference type="GO" id="GO:0008202">
    <property type="term" value="P:steroid metabolic process"/>
    <property type="evidence" value="ECO:0007669"/>
    <property type="project" value="TreeGrafter"/>
</dbReference>
<keyword evidence="1" id="KW-1133">Transmembrane helix</keyword>
<keyword evidence="1" id="KW-0812">Transmembrane</keyword>
<dbReference type="InterPro" id="IPR036291">
    <property type="entry name" value="NAD(P)-bd_dom_sf"/>
</dbReference>
<dbReference type="SUPFAM" id="SSF51735">
    <property type="entry name" value="NAD(P)-binding Rossmann-fold domains"/>
    <property type="match status" value="1"/>
</dbReference>
<dbReference type="Pfam" id="PF00106">
    <property type="entry name" value="adh_short"/>
    <property type="match status" value="1"/>
</dbReference>
<dbReference type="PANTHER" id="PTHR43313">
    <property type="entry name" value="SHORT-CHAIN DEHYDROGENASE/REDUCTASE FAMILY 9C"/>
    <property type="match status" value="1"/>
</dbReference>
<reference evidence="2 3" key="1">
    <citation type="submission" date="2018-04" db="EMBL/GenBank/DDBJ databases">
        <title>The genome of golden apple snail Pomacea canaliculata provides insight into stress tolerance and invasive adaptation.</title>
        <authorList>
            <person name="Liu C."/>
            <person name="Liu B."/>
            <person name="Ren Y."/>
            <person name="Zhang Y."/>
            <person name="Wang H."/>
            <person name="Li S."/>
            <person name="Jiang F."/>
            <person name="Yin L."/>
            <person name="Zhang G."/>
            <person name="Qian W."/>
            <person name="Fan W."/>
        </authorList>
    </citation>
    <scope>NUCLEOTIDE SEQUENCE [LARGE SCALE GENOMIC DNA]</scope>
    <source>
        <strain evidence="2">SZHN2017</strain>
        <tissue evidence="2">Muscle</tissue>
    </source>
</reference>
<protein>
    <submittedName>
        <fullName evidence="2">Uncharacterized protein</fullName>
    </submittedName>
</protein>
<dbReference type="AlphaFoldDB" id="A0A2T7P0W8"/>
<sequence length="384" mass="42123">MELWPAAAVVGAYVGVITLGLSCGSVRLSSQMLLSILKLSALAFLASATCCTPVALTLTLVVAYCLYHSLPSPRLSPQGRAVFITGCDTGLGHMLAKKLDAMGMHVFAGCLYPGGEGATTLTSECSDRLKVITVDVCNPTVVREAAERIKQELHGKELWGVVNNAGMLYIGCLELLTEDDIRRLVDVNFMGQVHVVRAFLPLLRAKPCGWVKSFHSCVSGLFPTPYAATYSASKAAVAYLTETLRIELQCWGINVSTIIPSGYRTGILMYDKQHVGDRWWKAATEEVRLSYGQESFYPKSIVQDYTNMLNSDFSGVVDKMADALLEKSPKAFYYKGFLARSIPFLYLHLPTAISDLIVPTLTKWYKFDPPGIHNKISNGQIKTE</sequence>
<dbReference type="STRING" id="400727.A0A2T7P0W8"/>
<keyword evidence="1" id="KW-0472">Membrane</keyword>
<dbReference type="OrthoDB" id="9876299at2759"/>
<evidence type="ECO:0000313" key="3">
    <source>
        <dbReference type="Proteomes" id="UP000245119"/>
    </source>
</evidence>
<dbReference type="GO" id="GO:0016491">
    <property type="term" value="F:oxidoreductase activity"/>
    <property type="evidence" value="ECO:0007669"/>
    <property type="project" value="TreeGrafter"/>
</dbReference>
<organism evidence="2 3">
    <name type="scientific">Pomacea canaliculata</name>
    <name type="common">Golden apple snail</name>
    <dbReference type="NCBI Taxonomy" id="400727"/>
    <lineage>
        <taxon>Eukaryota</taxon>
        <taxon>Metazoa</taxon>
        <taxon>Spiralia</taxon>
        <taxon>Lophotrochozoa</taxon>
        <taxon>Mollusca</taxon>
        <taxon>Gastropoda</taxon>
        <taxon>Caenogastropoda</taxon>
        <taxon>Architaenioglossa</taxon>
        <taxon>Ampullarioidea</taxon>
        <taxon>Ampullariidae</taxon>
        <taxon>Pomacea</taxon>
    </lineage>
</organism>
<comment type="caution">
    <text evidence="2">The sequence shown here is derived from an EMBL/GenBank/DDBJ whole genome shotgun (WGS) entry which is preliminary data.</text>
</comment>
<dbReference type="PRINTS" id="PR00081">
    <property type="entry name" value="GDHRDH"/>
</dbReference>
<evidence type="ECO:0000313" key="2">
    <source>
        <dbReference type="EMBL" id="PVD27065.1"/>
    </source>
</evidence>